<dbReference type="EC" id="4.3.2.10" evidence="10"/>
<keyword evidence="13" id="KW-1185">Reference proteome</keyword>
<dbReference type="EC" id="3.5.1.2" evidence="10"/>
<evidence type="ECO:0000259" key="11">
    <source>
        <dbReference type="Pfam" id="PF00117"/>
    </source>
</evidence>
<dbReference type="InterPro" id="IPR010139">
    <property type="entry name" value="Imidazole-glycPsynth_HisH"/>
</dbReference>
<keyword evidence="10" id="KW-0963">Cytoplasm</keyword>
<dbReference type="PANTHER" id="PTHR42701">
    <property type="entry name" value="IMIDAZOLE GLYCEROL PHOSPHATE SYNTHASE SUBUNIT HISH"/>
    <property type="match status" value="1"/>
</dbReference>
<comment type="subcellular location">
    <subcellularLocation>
        <location evidence="10">Cytoplasm</location>
    </subcellularLocation>
</comment>
<name>A0ABW4MBL0_9SPHN</name>
<evidence type="ECO:0000256" key="1">
    <source>
        <dbReference type="ARBA" id="ARBA00005091"/>
    </source>
</evidence>
<proteinExistence type="inferred from homology"/>
<sequence length="205" mass="22600">MTISIVDYGVGNLGSIKNMFKKLGASSRIVSNAEEISESKKLILPGVGAFDAGMRKLEQSGLRQALDQAVLERAIPVMGICLGMQLMTDGSEEGQIPGLGWIKGKATKFVSGDEKLKVPHMGWNRVDIVKNHPALRNLGPDSRFYFVHSFHIQCQNRDNVLMRTRYGSTLFDSGFAAGNIIGFQFHPEKSHRFGLALLKGFVDNF</sequence>
<keyword evidence="4 10" id="KW-0378">Hydrolase</keyword>
<dbReference type="CDD" id="cd01748">
    <property type="entry name" value="GATase1_IGP_Synthase"/>
    <property type="match status" value="1"/>
</dbReference>
<gene>
    <name evidence="10 12" type="primary">hisH</name>
    <name evidence="12" type="ORF">ACFSAG_04415</name>
</gene>
<protein>
    <recommendedName>
        <fullName evidence="10">Imidazole glycerol phosphate synthase subunit HisH</fullName>
        <ecNumber evidence="10">4.3.2.10</ecNumber>
    </recommendedName>
    <alternativeName>
        <fullName evidence="10">IGP synthase glutaminase subunit</fullName>
        <ecNumber evidence="10">3.5.1.2</ecNumber>
    </alternativeName>
    <alternativeName>
        <fullName evidence="10">IGP synthase subunit HisH</fullName>
    </alternativeName>
    <alternativeName>
        <fullName evidence="10">ImGP synthase subunit HisH</fullName>
        <shortName evidence="10">IGPS subunit HisH</shortName>
    </alternativeName>
</protein>
<dbReference type="RefSeq" id="WP_381511723.1">
    <property type="nucleotide sequence ID" value="NZ_JBHUEL010000003.1"/>
</dbReference>
<comment type="caution">
    <text evidence="12">The sequence shown here is derived from an EMBL/GenBank/DDBJ whole genome shotgun (WGS) entry which is preliminary data.</text>
</comment>
<dbReference type="EMBL" id="JBHUEL010000003">
    <property type="protein sequence ID" value="MFD1766086.1"/>
    <property type="molecule type" value="Genomic_DNA"/>
</dbReference>
<comment type="subunit">
    <text evidence="2 10">Heterodimer of HisH and HisF.</text>
</comment>
<organism evidence="12 13">
    <name type="scientific">Sphingorhabdus buctiana</name>
    <dbReference type="NCBI Taxonomy" id="1508805"/>
    <lineage>
        <taxon>Bacteria</taxon>
        <taxon>Pseudomonadati</taxon>
        <taxon>Pseudomonadota</taxon>
        <taxon>Alphaproteobacteria</taxon>
        <taxon>Sphingomonadales</taxon>
        <taxon>Sphingomonadaceae</taxon>
        <taxon>Sphingorhabdus</taxon>
    </lineage>
</organism>
<dbReference type="Pfam" id="PF00117">
    <property type="entry name" value="GATase"/>
    <property type="match status" value="1"/>
</dbReference>
<evidence type="ECO:0000256" key="4">
    <source>
        <dbReference type="ARBA" id="ARBA00022801"/>
    </source>
</evidence>
<evidence type="ECO:0000256" key="3">
    <source>
        <dbReference type="ARBA" id="ARBA00022605"/>
    </source>
</evidence>
<keyword evidence="5 10" id="KW-0315">Glutamine amidotransferase</keyword>
<comment type="function">
    <text evidence="10">IGPS catalyzes the conversion of PRFAR and glutamine to IGP, AICAR and glutamate. The HisH subunit catalyzes the hydrolysis of glutamine to glutamate and ammonia as part of the synthesis of IGP and AICAR. The resulting ammonia molecule is channeled to the active site of HisF.</text>
</comment>
<dbReference type="HAMAP" id="MF_00278">
    <property type="entry name" value="HisH"/>
    <property type="match status" value="1"/>
</dbReference>
<dbReference type="PROSITE" id="PS51273">
    <property type="entry name" value="GATASE_TYPE_1"/>
    <property type="match status" value="1"/>
</dbReference>
<keyword evidence="6 10" id="KW-0368">Histidine biosynthesis</keyword>
<evidence type="ECO:0000313" key="12">
    <source>
        <dbReference type="EMBL" id="MFD1766086.1"/>
    </source>
</evidence>
<keyword evidence="7 10" id="KW-0456">Lyase</keyword>
<evidence type="ECO:0000313" key="13">
    <source>
        <dbReference type="Proteomes" id="UP001597215"/>
    </source>
</evidence>
<evidence type="ECO:0000256" key="8">
    <source>
        <dbReference type="ARBA" id="ARBA00047838"/>
    </source>
</evidence>
<dbReference type="Proteomes" id="UP001597215">
    <property type="component" value="Unassembled WGS sequence"/>
</dbReference>
<dbReference type="SUPFAM" id="SSF52317">
    <property type="entry name" value="Class I glutamine amidotransferase-like"/>
    <property type="match status" value="1"/>
</dbReference>
<dbReference type="InterPro" id="IPR017926">
    <property type="entry name" value="GATASE"/>
</dbReference>
<dbReference type="Gene3D" id="3.40.50.880">
    <property type="match status" value="1"/>
</dbReference>
<dbReference type="GO" id="GO:0016829">
    <property type="term" value="F:lyase activity"/>
    <property type="evidence" value="ECO:0007669"/>
    <property type="project" value="UniProtKB-KW"/>
</dbReference>
<evidence type="ECO:0000256" key="5">
    <source>
        <dbReference type="ARBA" id="ARBA00022962"/>
    </source>
</evidence>
<evidence type="ECO:0000256" key="2">
    <source>
        <dbReference type="ARBA" id="ARBA00011152"/>
    </source>
</evidence>
<dbReference type="PANTHER" id="PTHR42701:SF1">
    <property type="entry name" value="IMIDAZOLE GLYCEROL PHOSPHATE SYNTHASE SUBUNIT HISH"/>
    <property type="match status" value="1"/>
</dbReference>
<feature type="active site" evidence="10">
    <location>
        <position position="188"/>
    </location>
</feature>
<evidence type="ECO:0000256" key="6">
    <source>
        <dbReference type="ARBA" id="ARBA00023102"/>
    </source>
</evidence>
<dbReference type="NCBIfam" id="TIGR01855">
    <property type="entry name" value="IMP_synth_hisH"/>
    <property type="match status" value="1"/>
</dbReference>
<reference evidence="13" key="1">
    <citation type="journal article" date="2019" name="Int. J. Syst. Evol. Microbiol.">
        <title>The Global Catalogue of Microorganisms (GCM) 10K type strain sequencing project: providing services to taxonomists for standard genome sequencing and annotation.</title>
        <authorList>
            <consortium name="The Broad Institute Genomics Platform"/>
            <consortium name="The Broad Institute Genome Sequencing Center for Infectious Disease"/>
            <person name="Wu L."/>
            <person name="Ma J."/>
        </authorList>
    </citation>
    <scope>NUCLEOTIDE SEQUENCE [LARGE SCALE GENOMIC DNA]</scope>
    <source>
        <strain evidence="13">CGMCC 1.12449</strain>
    </source>
</reference>
<evidence type="ECO:0000256" key="9">
    <source>
        <dbReference type="ARBA" id="ARBA00049534"/>
    </source>
</evidence>
<comment type="catalytic activity">
    <reaction evidence="8 10">
        <text>5-[(5-phospho-1-deoxy-D-ribulos-1-ylimino)methylamino]-1-(5-phospho-beta-D-ribosyl)imidazole-4-carboxamide + L-glutamine = D-erythro-1-(imidazol-4-yl)glycerol 3-phosphate + 5-amino-1-(5-phospho-beta-D-ribosyl)imidazole-4-carboxamide + L-glutamate + H(+)</text>
        <dbReference type="Rhea" id="RHEA:24793"/>
        <dbReference type="ChEBI" id="CHEBI:15378"/>
        <dbReference type="ChEBI" id="CHEBI:29985"/>
        <dbReference type="ChEBI" id="CHEBI:58278"/>
        <dbReference type="ChEBI" id="CHEBI:58359"/>
        <dbReference type="ChEBI" id="CHEBI:58475"/>
        <dbReference type="ChEBI" id="CHEBI:58525"/>
        <dbReference type="EC" id="4.3.2.10"/>
    </reaction>
</comment>
<feature type="active site" description="Nucleophile" evidence="10">
    <location>
        <position position="81"/>
    </location>
</feature>
<comment type="catalytic activity">
    <reaction evidence="9 10">
        <text>L-glutamine + H2O = L-glutamate + NH4(+)</text>
        <dbReference type="Rhea" id="RHEA:15889"/>
        <dbReference type="ChEBI" id="CHEBI:15377"/>
        <dbReference type="ChEBI" id="CHEBI:28938"/>
        <dbReference type="ChEBI" id="CHEBI:29985"/>
        <dbReference type="ChEBI" id="CHEBI:58359"/>
        <dbReference type="EC" id="3.5.1.2"/>
    </reaction>
</comment>
<comment type="pathway">
    <text evidence="1 10">Amino-acid biosynthesis; L-histidine biosynthesis; L-histidine from 5-phospho-alpha-D-ribose 1-diphosphate: step 5/9.</text>
</comment>
<dbReference type="InterPro" id="IPR029062">
    <property type="entry name" value="Class_I_gatase-like"/>
</dbReference>
<accession>A0ABW4MBL0</accession>
<keyword evidence="3 10" id="KW-0028">Amino-acid biosynthesis</keyword>
<feature type="active site" evidence="10">
    <location>
        <position position="186"/>
    </location>
</feature>
<feature type="domain" description="Glutamine amidotransferase" evidence="11">
    <location>
        <begin position="5"/>
        <end position="192"/>
    </location>
</feature>
<dbReference type="PIRSF" id="PIRSF000495">
    <property type="entry name" value="Amidotransf_hisH"/>
    <property type="match status" value="1"/>
</dbReference>
<evidence type="ECO:0000256" key="10">
    <source>
        <dbReference type="HAMAP-Rule" id="MF_00278"/>
    </source>
</evidence>
<evidence type="ECO:0000256" key="7">
    <source>
        <dbReference type="ARBA" id="ARBA00023239"/>
    </source>
</evidence>